<dbReference type="EMBL" id="ML987195">
    <property type="protein sequence ID" value="KAF2248957.1"/>
    <property type="molecule type" value="Genomic_DNA"/>
</dbReference>
<dbReference type="PANTHER" id="PTHR42080">
    <property type="entry name" value="SRR1 DOMAIN-CONTAINING PROTEIN"/>
    <property type="match status" value="1"/>
</dbReference>
<dbReference type="RefSeq" id="XP_033683961.1">
    <property type="nucleotide sequence ID" value="XM_033826823.1"/>
</dbReference>
<feature type="domain" description="SRR1-like" evidence="2">
    <location>
        <begin position="259"/>
        <end position="413"/>
    </location>
</feature>
<dbReference type="InterPro" id="IPR012942">
    <property type="entry name" value="SRR1-like"/>
</dbReference>
<name>A0A6A6IFI9_9PLEO</name>
<proteinExistence type="predicted"/>
<accession>A0A6A6IFI9</accession>
<dbReference type="OrthoDB" id="5230585at2759"/>
<protein>
    <recommendedName>
        <fullName evidence="2">SRR1-like domain-containing protein</fullName>
    </recommendedName>
</protein>
<evidence type="ECO:0000313" key="3">
    <source>
        <dbReference type="EMBL" id="KAF2248957.1"/>
    </source>
</evidence>
<evidence type="ECO:0000313" key="4">
    <source>
        <dbReference type="Proteomes" id="UP000800094"/>
    </source>
</evidence>
<reference evidence="3" key="1">
    <citation type="journal article" date="2020" name="Stud. Mycol.">
        <title>101 Dothideomycetes genomes: a test case for predicting lifestyles and emergence of pathogens.</title>
        <authorList>
            <person name="Haridas S."/>
            <person name="Albert R."/>
            <person name="Binder M."/>
            <person name="Bloem J."/>
            <person name="Labutti K."/>
            <person name="Salamov A."/>
            <person name="Andreopoulos B."/>
            <person name="Baker S."/>
            <person name="Barry K."/>
            <person name="Bills G."/>
            <person name="Bluhm B."/>
            <person name="Cannon C."/>
            <person name="Castanera R."/>
            <person name="Culley D."/>
            <person name="Daum C."/>
            <person name="Ezra D."/>
            <person name="Gonzalez J."/>
            <person name="Henrissat B."/>
            <person name="Kuo A."/>
            <person name="Liang C."/>
            <person name="Lipzen A."/>
            <person name="Lutzoni F."/>
            <person name="Magnuson J."/>
            <person name="Mondo S."/>
            <person name="Nolan M."/>
            <person name="Ohm R."/>
            <person name="Pangilinan J."/>
            <person name="Park H.-J."/>
            <person name="Ramirez L."/>
            <person name="Alfaro M."/>
            <person name="Sun H."/>
            <person name="Tritt A."/>
            <person name="Yoshinaga Y."/>
            <person name="Zwiers L.-H."/>
            <person name="Turgeon B."/>
            <person name="Goodwin S."/>
            <person name="Spatafora J."/>
            <person name="Crous P."/>
            <person name="Grigoriev I."/>
        </authorList>
    </citation>
    <scope>NUCLEOTIDE SEQUENCE</scope>
    <source>
        <strain evidence="3">CBS 122368</strain>
    </source>
</reference>
<dbReference type="Pfam" id="PF07985">
    <property type="entry name" value="SRR1"/>
    <property type="match status" value="1"/>
</dbReference>
<dbReference type="PANTHER" id="PTHR42080:SF1">
    <property type="entry name" value="SRR1-LIKE DOMAIN-CONTAINING PROTEIN"/>
    <property type="match status" value="1"/>
</dbReference>
<organism evidence="3 4">
    <name type="scientific">Trematosphaeria pertusa</name>
    <dbReference type="NCBI Taxonomy" id="390896"/>
    <lineage>
        <taxon>Eukaryota</taxon>
        <taxon>Fungi</taxon>
        <taxon>Dikarya</taxon>
        <taxon>Ascomycota</taxon>
        <taxon>Pezizomycotina</taxon>
        <taxon>Dothideomycetes</taxon>
        <taxon>Pleosporomycetidae</taxon>
        <taxon>Pleosporales</taxon>
        <taxon>Massarineae</taxon>
        <taxon>Trematosphaeriaceae</taxon>
        <taxon>Trematosphaeria</taxon>
    </lineage>
</organism>
<feature type="region of interest" description="Disordered" evidence="1">
    <location>
        <begin position="1"/>
        <end position="23"/>
    </location>
</feature>
<sequence>MSKRERSSPSPQPEPKQRTTESNITGAYLWANKYGDPPGTIWSRETIAEASKLQASAHMWNDMRRLRPLANALPVIKDKFTAEEIPHLQQMTKDIEEEIERLNRLLGDFSEGGIYRVRDIFGEWHTFPFPEVRPRHKLIVRVLGVVAFSQNFDDNNDIKTDNPKQKCLYDLEPMPLSKHDLWRQCDTYETPPWEFWMHEWETGNFHLKRYVWRRNIQKPIGIDFVHEWRHIRELSADQRKDAKHWASHWKMLADRLRSYIKEHRERLKNVDKVICFALGPLHYGFSKCFVQHMAANTVREVLEELKKTKRTQKNIGVVAQDPAYCKHCAHVLQETLSIETTTDFEAFLEVGQNTFVITFAPSAPVCGIIADLTLEVGGPAAMLCDEIEDDYLRPEWDDTRWIDAEPTKNLVAYKRRCSIKEFGDTKDVMGMSYHEFMARYPIVPAELPHDTPNETEIWEEVKKVYSLSFKSNFHDIFLYVRKKSVAPTGSS</sequence>
<evidence type="ECO:0000259" key="2">
    <source>
        <dbReference type="Pfam" id="PF07985"/>
    </source>
</evidence>
<dbReference type="Proteomes" id="UP000800094">
    <property type="component" value="Unassembled WGS sequence"/>
</dbReference>
<dbReference type="GeneID" id="54580153"/>
<evidence type="ECO:0000256" key="1">
    <source>
        <dbReference type="SAM" id="MobiDB-lite"/>
    </source>
</evidence>
<dbReference type="AlphaFoldDB" id="A0A6A6IFI9"/>
<keyword evidence="4" id="KW-1185">Reference proteome</keyword>
<gene>
    <name evidence="3" type="ORF">BU26DRAFT_505073</name>
</gene>